<evidence type="ECO:0000313" key="2">
    <source>
        <dbReference type="EMBL" id="UQN15903.1"/>
    </source>
</evidence>
<name>A0ABY4MZM9_9MICO</name>
<dbReference type="Pfam" id="PF11209">
    <property type="entry name" value="LmeA"/>
    <property type="match status" value="1"/>
</dbReference>
<protein>
    <submittedName>
        <fullName evidence="2">DUF2993 domain-containing protein</fullName>
    </submittedName>
</protein>
<evidence type="ECO:0000256" key="1">
    <source>
        <dbReference type="SAM" id="Phobius"/>
    </source>
</evidence>
<organism evidence="2">
    <name type="scientific">Gulosibacter sediminis</name>
    <dbReference type="NCBI Taxonomy" id="1729695"/>
    <lineage>
        <taxon>Bacteria</taxon>
        <taxon>Bacillati</taxon>
        <taxon>Actinomycetota</taxon>
        <taxon>Actinomycetes</taxon>
        <taxon>Micrococcales</taxon>
        <taxon>Microbacteriaceae</taxon>
        <taxon>Gulosibacter</taxon>
    </lineage>
</organism>
<accession>A0ABY4MZM9</accession>
<dbReference type="InterPro" id="IPR021373">
    <property type="entry name" value="DUF2993"/>
</dbReference>
<keyword evidence="1" id="KW-0472">Membrane</keyword>
<keyword evidence="1" id="KW-0812">Transmembrane</keyword>
<dbReference type="EMBL" id="CP097160">
    <property type="protein sequence ID" value="UQN15903.1"/>
    <property type="molecule type" value="Genomic_DNA"/>
</dbReference>
<feature type="transmembrane region" description="Helical" evidence="1">
    <location>
        <begin position="12"/>
        <end position="36"/>
    </location>
</feature>
<proteinExistence type="predicted"/>
<sequence length="251" mass="25931">MAATRRRARPGIVAAIIVIAVVVLLVVVEIVARVLVGRITANQVEQSLPDGLSADVSAAATGTCVTCELLGGTISGIHVTSDDVTFGDVTGAASVDAHDVKLGSPISVGSLNGSIGIDEDELNALLQEVAAQSGIEIHSIELRDDGISYGTEIEVFGETVGLSVVANLEPRSGGRLRVVAEQVSITSGIGSAQVDLDADRFSFEMCLAEHLPAEVQLTSVQPSAQHVDISFRSTKAIPLDDTAFAELGSCT</sequence>
<keyword evidence="1" id="KW-1133">Transmembrane helix</keyword>
<gene>
    <name evidence="2" type="ORF">M3M28_05500</name>
</gene>
<reference evidence="2" key="1">
    <citation type="submission" date="2022-05" db="EMBL/GenBank/DDBJ databases">
        <title>Complete genome sequence of toluene-degrading Gulosibacter sediminis strain ACHW.36C.</title>
        <authorList>
            <person name="Wai A.C."/>
            <person name="Lai G.K."/>
            <person name="Griffin S.D."/>
            <person name="Leung F.C."/>
        </authorList>
    </citation>
    <scope>NUCLEOTIDE SEQUENCE [LARGE SCALE GENOMIC DNA]</scope>
    <source>
        <strain evidence="2">ACHW.36C</strain>
    </source>
</reference>